<dbReference type="Proteomes" id="UP000518206">
    <property type="component" value="Unassembled WGS sequence"/>
</dbReference>
<feature type="compositionally biased region" description="Low complexity" evidence="2">
    <location>
        <begin position="16"/>
        <end position="26"/>
    </location>
</feature>
<feature type="compositionally biased region" description="Polar residues" evidence="2">
    <location>
        <begin position="1"/>
        <end position="15"/>
    </location>
</feature>
<accession>A0A7W4YBQ8</accession>
<comment type="caution">
    <text evidence="4">The sequence shown here is derived from an EMBL/GenBank/DDBJ whole genome shotgun (WGS) entry which is preliminary data.</text>
</comment>
<feature type="region of interest" description="Disordered" evidence="2">
    <location>
        <begin position="1"/>
        <end position="37"/>
    </location>
</feature>
<evidence type="ECO:0000256" key="2">
    <source>
        <dbReference type="SAM" id="MobiDB-lite"/>
    </source>
</evidence>
<sequence>MELATQHLTQPNQRTAQPAPLSAQPAPWTPATGTSRRTASAGALLGLQRSAGNAAVTRIVHPAPAGPVVQRQPVPAGVPAADRDALLQASLVLSKAPPLSTADLGIVARAVPGAVVVDMIRERDERSARLAERVREMERGERERQSPPEHGVPPNDAMMADVRGQVDALRQEVEQLNGQITPLLDELGVAPGEQGQRERAMVHLVTEEFPARFEERARQIARTQLDQNEAIVTEEIARYAGICTVAPSDRERLQAAAREIDGLQRDVEALAEEEQRVQADLPDAGVTSAHQRLPAMREHRETQERALQQRTAEAQVAFPVLLQVSPAQVAAADEATLDRLLGAKLTEIRENIASTKENIESGRLRVWNLPDVVRLTSQDLGITGNVALMATVDERARRQASDAALVAIAVAAVGLTAGIVAAIATGGLFLVAAGVAVVASGFQLSQSVQNFAAESAASNIALDPQIADLSAHEPDLFAVALDVAGLVLDVAQVVRAVNALRVPTRVLLDTGEAGDFIAAARSALPPAAAERAIAGVVQRAAGQRAIRAALRAVKEGTAFSAASLDKIERLLKAVAEPEWAEAFARMRSAGRVHPLTEEALRHVYGDAELARLVEAGALRPDAGGLFISAGTETGHIFLTEGRVDQVTSVVVHELTHHLQDVHRAALDGFRTEFQAWLAQRDFVTRLARQAGDNGASLPEDLRALLQAEPDDIANTIAVTYQVPFPGRYSAVRELTEVLAMLRSVP</sequence>
<name>A0A7W4YBQ8_9CELL</name>
<feature type="coiled-coil region" evidence="1">
    <location>
        <begin position="159"/>
        <end position="186"/>
    </location>
</feature>
<organism evidence="4 5">
    <name type="scientific">Cellulomonas cellasea</name>
    <dbReference type="NCBI Taxonomy" id="43670"/>
    <lineage>
        <taxon>Bacteria</taxon>
        <taxon>Bacillati</taxon>
        <taxon>Actinomycetota</taxon>
        <taxon>Actinomycetes</taxon>
        <taxon>Micrococcales</taxon>
        <taxon>Cellulomonadaceae</taxon>
        <taxon>Cellulomonas</taxon>
    </lineage>
</organism>
<reference evidence="4 5" key="1">
    <citation type="submission" date="2020-08" db="EMBL/GenBank/DDBJ databases">
        <title>The Agave Microbiome: Exploring the role of microbial communities in plant adaptations to desert environments.</title>
        <authorList>
            <person name="Partida-Martinez L.P."/>
        </authorList>
    </citation>
    <scope>NUCLEOTIDE SEQUENCE [LARGE SCALE GENOMIC DNA]</scope>
    <source>
        <strain evidence="4 5">RAS26</strain>
    </source>
</reference>
<keyword evidence="1" id="KW-0175">Coiled coil</keyword>
<reference evidence="4 5" key="2">
    <citation type="submission" date="2020-08" db="EMBL/GenBank/DDBJ databases">
        <authorList>
            <person name="Partida-Martinez L."/>
            <person name="Huntemann M."/>
            <person name="Clum A."/>
            <person name="Wang J."/>
            <person name="Palaniappan K."/>
            <person name="Ritter S."/>
            <person name="Chen I.-M."/>
            <person name="Stamatis D."/>
            <person name="Reddy T."/>
            <person name="O'Malley R."/>
            <person name="Daum C."/>
            <person name="Shapiro N."/>
            <person name="Ivanova N."/>
            <person name="Kyrpides N."/>
            <person name="Woyke T."/>
        </authorList>
    </citation>
    <scope>NUCLEOTIDE SEQUENCE [LARGE SCALE GENOMIC DNA]</scope>
    <source>
        <strain evidence="4 5">RAS26</strain>
    </source>
</reference>
<keyword evidence="3" id="KW-1133">Transmembrane helix</keyword>
<evidence type="ECO:0000313" key="5">
    <source>
        <dbReference type="Proteomes" id="UP000518206"/>
    </source>
</evidence>
<feature type="transmembrane region" description="Helical" evidence="3">
    <location>
        <begin position="405"/>
        <end position="438"/>
    </location>
</feature>
<keyword evidence="3" id="KW-0812">Transmembrane</keyword>
<evidence type="ECO:0000256" key="1">
    <source>
        <dbReference type="SAM" id="Coils"/>
    </source>
</evidence>
<protein>
    <submittedName>
        <fullName evidence="4">Uncharacterized protein</fullName>
    </submittedName>
</protein>
<proteinExistence type="predicted"/>
<gene>
    <name evidence="4" type="ORF">FHR80_001914</name>
</gene>
<evidence type="ECO:0000256" key="3">
    <source>
        <dbReference type="SAM" id="Phobius"/>
    </source>
</evidence>
<feature type="coiled-coil region" evidence="1">
    <location>
        <begin position="253"/>
        <end position="280"/>
    </location>
</feature>
<dbReference type="AlphaFoldDB" id="A0A7W4YBQ8"/>
<evidence type="ECO:0000313" key="4">
    <source>
        <dbReference type="EMBL" id="MBB2923002.1"/>
    </source>
</evidence>
<feature type="compositionally biased region" description="Basic and acidic residues" evidence="2">
    <location>
        <begin position="135"/>
        <end position="147"/>
    </location>
</feature>
<dbReference type="EMBL" id="JACHVX010000002">
    <property type="protein sequence ID" value="MBB2923002.1"/>
    <property type="molecule type" value="Genomic_DNA"/>
</dbReference>
<dbReference type="RefSeq" id="WP_183295818.1">
    <property type="nucleotide sequence ID" value="NZ_JACHVX010000002.1"/>
</dbReference>
<feature type="region of interest" description="Disordered" evidence="2">
    <location>
        <begin position="135"/>
        <end position="156"/>
    </location>
</feature>
<keyword evidence="3" id="KW-0472">Membrane</keyword>